<evidence type="ECO:0000313" key="2">
    <source>
        <dbReference type="Proteomes" id="UP000709295"/>
    </source>
</evidence>
<name>A0A8J5IE43_9STRA</name>
<dbReference type="Proteomes" id="UP000709295">
    <property type="component" value="Unassembled WGS sequence"/>
</dbReference>
<evidence type="ECO:0000313" key="1">
    <source>
        <dbReference type="EMBL" id="KAG6944071.1"/>
    </source>
</evidence>
<accession>A0A8J5IE43</accession>
<dbReference type="AlphaFoldDB" id="A0A8J5IE43"/>
<protein>
    <submittedName>
        <fullName evidence="1">Uncharacterized protein</fullName>
    </submittedName>
</protein>
<comment type="caution">
    <text evidence="1">The sequence shown here is derived from an EMBL/GenBank/DDBJ whole genome shotgun (WGS) entry which is preliminary data.</text>
</comment>
<gene>
    <name evidence="1" type="ORF">JG688_00017282</name>
</gene>
<sequence length="111" mass="12878">MMEHESDDHISWEEDSLAIRFGHMKNDQDGTRHRDARHNYANPFLPEICPILYLAIYAAKDQLLMSLLVPLVGHQPQQFVFEQGGLYLAFKIPIIDTKLREIELLGGMWLD</sequence>
<organism evidence="1 2">
    <name type="scientific">Phytophthora aleatoria</name>
    <dbReference type="NCBI Taxonomy" id="2496075"/>
    <lineage>
        <taxon>Eukaryota</taxon>
        <taxon>Sar</taxon>
        <taxon>Stramenopiles</taxon>
        <taxon>Oomycota</taxon>
        <taxon>Peronosporomycetes</taxon>
        <taxon>Peronosporales</taxon>
        <taxon>Peronosporaceae</taxon>
        <taxon>Phytophthora</taxon>
    </lineage>
</organism>
<dbReference type="EMBL" id="JAENGY010002483">
    <property type="protein sequence ID" value="KAG6944071.1"/>
    <property type="molecule type" value="Genomic_DNA"/>
</dbReference>
<keyword evidence="2" id="KW-1185">Reference proteome</keyword>
<reference evidence="1" key="1">
    <citation type="submission" date="2021-01" db="EMBL/GenBank/DDBJ databases">
        <title>Phytophthora aleatoria, a newly-described species from Pinus radiata is distinct from Phytophthora cactorum isolates based on comparative genomics.</title>
        <authorList>
            <person name="Mcdougal R."/>
            <person name="Panda P."/>
            <person name="Williams N."/>
            <person name="Studholme D.J."/>
        </authorList>
    </citation>
    <scope>NUCLEOTIDE SEQUENCE</scope>
    <source>
        <strain evidence="1">NZFS 4037</strain>
    </source>
</reference>
<proteinExistence type="predicted"/>